<keyword evidence="3 5" id="KW-0378">Hydrolase</keyword>
<evidence type="ECO:0000256" key="5">
    <source>
        <dbReference type="PROSITE-ProRule" id="PRU01240"/>
    </source>
</evidence>
<keyword evidence="6" id="KW-0732">Signal</keyword>
<feature type="active site" description="Charge relay system" evidence="5">
    <location>
        <position position="333"/>
    </location>
</feature>
<evidence type="ECO:0000256" key="4">
    <source>
        <dbReference type="ARBA" id="ARBA00022825"/>
    </source>
</evidence>
<dbReference type="InterPro" id="IPR015500">
    <property type="entry name" value="Peptidase_S8_subtilisin-rel"/>
</dbReference>
<sequence>MKTAAAAVLATASLTAVTAAPALAAETGPAPSSLVVGLRSDSAAAATVSALNADPDVSVLASDTTPALDSLTVTVPAADRADAVAALRANPDVTYVEAGAVATVTSTASPSDPLYGQQWGLDKIKASGAWAYTTGNSVVVAVVDTGVSAISELAGRLLPGYDFVNDDSSPADDNGHGTKAASVIAAAGDNATGIAGVCWTCKILPVKAMGADGKGTTDVIAKGIVYAVDHDADVINLSLGTPTDTQVVRDALAYAADHDVVVVASAGNDGQTSERFPAAVAGAVAVAGSDSKDARFTWSNYNGAGNPWVDVTAPGQNYSQNTDNKFFWYAGTSSAAPIVAGVAALARAAQPSATADEVRAAIESTAEPVGAWVAKGRVDAQAALEAITGGVVPAPDVRDSTPPSTAFSVAAAVAGTTPVSLTDPSDDTARLELLVADKLVAATTSAPWTIDWDTTGLSGTRAVKVRVTDTSGNAITASSVTVTVDNNGPSLKWVSPSAKGGLRGTVTVAATASDLSGVTSVDVLAGGDVIGADDAAPYQIAVDTTALSSGDTLTLRATDTLGNETTIARGVTVDNGAPTVEVSVPDVLRGTVKINPTAEDDVAVKQVRAVATDGDGKTVMTTVATRAPWTLTWNTGKLAGTYTLDLIATDTTGNTATVSTPVEVDNAAPSAAAQVPAVIGGPVTVELSDPSGDTARMELLVNGRTAGSTESAPWAVEWTPASSASYTLTVRTTDQVGNTASTTRKVAVDVTGPKVAWPNPIVSVPLRGTVLATMSAVDSAGIASVEVLADGQVLGEDTAAPYQIEIDTTSLAPTQVLTLRATDRLGNVTTLDRTFAVDNEAPAIDVTLPAAYPSLAKITTAVSDNLAVTKVTIAVTDESGAHVTTLSTTRAPWSMQWITSKLRGTYTLTATATDKAGNTATWVGTATIGATR</sequence>
<evidence type="ECO:0000256" key="1">
    <source>
        <dbReference type="ARBA" id="ARBA00011073"/>
    </source>
</evidence>
<gene>
    <name evidence="9" type="ORF">Ade02nite_58290</name>
</gene>
<feature type="active site" description="Charge relay system" evidence="5">
    <location>
        <position position="176"/>
    </location>
</feature>
<dbReference type="PROSITE" id="PS00138">
    <property type="entry name" value="SUBTILASE_SER"/>
    <property type="match status" value="1"/>
</dbReference>
<dbReference type="InterPro" id="IPR022038">
    <property type="entry name" value="Ig-like_bact"/>
</dbReference>
<dbReference type="RefSeq" id="WP_203770888.1">
    <property type="nucleotide sequence ID" value="NZ_BAAABO010000002.1"/>
</dbReference>
<dbReference type="PROSITE" id="PS51892">
    <property type="entry name" value="SUBTILASE"/>
    <property type="match status" value="1"/>
</dbReference>
<evidence type="ECO:0000256" key="2">
    <source>
        <dbReference type="ARBA" id="ARBA00022670"/>
    </source>
</evidence>
<keyword evidence="2 5" id="KW-0645">Protease</keyword>
<comment type="caution">
    <text evidence="9">The sequence shown here is derived from an EMBL/GenBank/DDBJ whole genome shotgun (WGS) entry which is preliminary data.</text>
</comment>
<dbReference type="PRINTS" id="PR00723">
    <property type="entry name" value="SUBTILISIN"/>
</dbReference>
<dbReference type="Proteomes" id="UP000609879">
    <property type="component" value="Unassembled WGS sequence"/>
</dbReference>
<evidence type="ECO:0000259" key="7">
    <source>
        <dbReference type="Pfam" id="PF00082"/>
    </source>
</evidence>
<dbReference type="Pfam" id="PF00082">
    <property type="entry name" value="Peptidase_S8"/>
    <property type="match status" value="1"/>
</dbReference>
<dbReference type="Pfam" id="PF17957">
    <property type="entry name" value="Big_7"/>
    <property type="match status" value="4"/>
</dbReference>
<feature type="domain" description="Peptidase S8/S53" evidence="7">
    <location>
        <begin position="135"/>
        <end position="367"/>
    </location>
</feature>
<dbReference type="PANTHER" id="PTHR43806:SF11">
    <property type="entry name" value="CEREVISIN-RELATED"/>
    <property type="match status" value="1"/>
</dbReference>
<dbReference type="PANTHER" id="PTHR43806">
    <property type="entry name" value="PEPTIDASE S8"/>
    <property type="match status" value="1"/>
</dbReference>
<name>A0ABQ3YB30_9ACTN</name>
<evidence type="ECO:0000256" key="6">
    <source>
        <dbReference type="SAM" id="SignalP"/>
    </source>
</evidence>
<evidence type="ECO:0000313" key="9">
    <source>
        <dbReference type="EMBL" id="GID77188.1"/>
    </source>
</evidence>
<dbReference type="InterPro" id="IPR036852">
    <property type="entry name" value="Peptidase_S8/S53_dom_sf"/>
</dbReference>
<dbReference type="InterPro" id="IPR000209">
    <property type="entry name" value="Peptidase_S8/S53_dom"/>
</dbReference>
<keyword evidence="10" id="KW-1185">Reference proteome</keyword>
<dbReference type="InterPro" id="IPR050131">
    <property type="entry name" value="Peptidase_S8_subtilisin-like"/>
</dbReference>
<dbReference type="Gene3D" id="2.60.40.10">
    <property type="entry name" value="Immunoglobulins"/>
    <property type="match status" value="6"/>
</dbReference>
<protein>
    <submittedName>
        <fullName evidence="9">Uncharacterized protein</fullName>
    </submittedName>
</protein>
<dbReference type="Pfam" id="PF12245">
    <property type="entry name" value="Big_3_2"/>
    <property type="match status" value="1"/>
</dbReference>
<dbReference type="EMBL" id="BOMI01000115">
    <property type="protein sequence ID" value="GID77188.1"/>
    <property type="molecule type" value="Genomic_DNA"/>
</dbReference>
<feature type="chain" id="PRO_5045678082" evidence="6">
    <location>
        <begin position="25"/>
        <end position="932"/>
    </location>
</feature>
<feature type="domain" description="Ig-like" evidence="8">
    <location>
        <begin position="862"/>
        <end position="921"/>
    </location>
</feature>
<dbReference type="InterPro" id="IPR013783">
    <property type="entry name" value="Ig-like_fold"/>
</dbReference>
<evidence type="ECO:0000313" key="10">
    <source>
        <dbReference type="Proteomes" id="UP000609879"/>
    </source>
</evidence>
<reference evidence="9 10" key="1">
    <citation type="submission" date="2021-01" db="EMBL/GenBank/DDBJ databases">
        <title>Whole genome shotgun sequence of Actinoplanes deccanensis NBRC 13994.</title>
        <authorList>
            <person name="Komaki H."/>
            <person name="Tamura T."/>
        </authorList>
    </citation>
    <scope>NUCLEOTIDE SEQUENCE [LARGE SCALE GENOMIC DNA]</scope>
    <source>
        <strain evidence="9 10">NBRC 13994</strain>
    </source>
</reference>
<comment type="similarity">
    <text evidence="1 5">Belongs to the peptidase S8 family.</text>
</comment>
<proteinExistence type="inferred from homology"/>
<evidence type="ECO:0000256" key="3">
    <source>
        <dbReference type="ARBA" id="ARBA00022801"/>
    </source>
</evidence>
<feature type="active site" description="Charge relay system" evidence="5">
    <location>
        <position position="144"/>
    </location>
</feature>
<accession>A0ABQ3YB30</accession>
<feature type="signal peptide" evidence="6">
    <location>
        <begin position="1"/>
        <end position="24"/>
    </location>
</feature>
<dbReference type="Gene3D" id="3.40.50.200">
    <property type="entry name" value="Peptidase S8/S53 domain"/>
    <property type="match status" value="1"/>
</dbReference>
<keyword evidence="4 5" id="KW-0720">Serine protease</keyword>
<organism evidence="9 10">
    <name type="scientific">Paractinoplanes deccanensis</name>
    <dbReference type="NCBI Taxonomy" id="113561"/>
    <lineage>
        <taxon>Bacteria</taxon>
        <taxon>Bacillati</taxon>
        <taxon>Actinomycetota</taxon>
        <taxon>Actinomycetes</taxon>
        <taxon>Micromonosporales</taxon>
        <taxon>Micromonosporaceae</taxon>
        <taxon>Paractinoplanes</taxon>
    </lineage>
</organism>
<dbReference type="SUPFAM" id="SSF52743">
    <property type="entry name" value="Subtilisin-like"/>
    <property type="match status" value="1"/>
</dbReference>
<evidence type="ECO:0000259" key="8">
    <source>
        <dbReference type="Pfam" id="PF12245"/>
    </source>
</evidence>
<dbReference type="InterPro" id="IPR023828">
    <property type="entry name" value="Peptidase_S8_Ser-AS"/>
</dbReference>